<proteinExistence type="predicted"/>
<keyword evidence="1" id="KW-0614">Plasmid</keyword>
<name>A0A1L5PAS3_RHIET</name>
<dbReference type="Proteomes" id="UP000185109">
    <property type="component" value="Plasmid pRsp8C3a"/>
</dbReference>
<gene>
    <name evidence="1" type="ORF">AM571_PA00283</name>
</gene>
<sequence>MTNDRAQAWPRPPIPISLVAETCSRESHVSKLGHVIDMNLRTMCNPRFSARIGIDSCHALIGRACNTCFLPLGYDGIQARIVA</sequence>
<accession>A0A1L5PAS3</accession>
<geneLocation type="plasmid" evidence="2">
    <name>prsp8c3a</name>
</geneLocation>
<evidence type="ECO:0000313" key="2">
    <source>
        <dbReference type="Proteomes" id="UP000185109"/>
    </source>
</evidence>
<protein>
    <submittedName>
        <fullName evidence="1">Uncharacterized protein</fullName>
    </submittedName>
</protein>
<dbReference type="EMBL" id="CP017242">
    <property type="protein sequence ID" value="APO77166.1"/>
    <property type="molecule type" value="Genomic_DNA"/>
</dbReference>
<organism evidence="1 2">
    <name type="scientific">Rhizobium etli 8C-3</name>
    <dbReference type="NCBI Taxonomy" id="538025"/>
    <lineage>
        <taxon>Bacteria</taxon>
        <taxon>Pseudomonadati</taxon>
        <taxon>Pseudomonadota</taxon>
        <taxon>Alphaproteobacteria</taxon>
        <taxon>Hyphomicrobiales</taxon>
        <taxon>Rhizobiaceae</taxon>
        <taxon>Rhizobium/Agrobacterium group</taxon>
        <taxon>Rhizobium</taxon>
    </lineage>
</organism>
<reference evidence="1 2" key="1">
    <citation type="submission" date="2016-09" db="EMBL/GenBank/DDBJ databases">
        <title>The complete genome sequences of Rhizobium gallicum, symbiovars gallicum and phaseoli, symbionts associated to common bean (Phaseolus vulgaris).</title>
        <authorList>
            <person name="Bustos P."/>
            <person name="Santamaria R.I."/>
            <person name="Perez-Carrascal O.M."/>
            <person name="Juarez S."/>
            <person name="Lozano L."/>
            <person name="Martinez-Flores I."/>
            <person name="Martinez-Romero E."/>
            <person name="Cevallos M."/>
            <person name="Romero D."/>
            <person name="Davila G."/>
            <person name="Gonzalez V."/>
        </authorList>
    </citation>
    <scope>NUCLEOTIDE SEQUENCE [LARGE SCALE GENOMIC DNA]</scope>
    <source>
        <strain evidence="1 2">8C-3</strain>
        <plasmid evidence="2">Plasmid prsp8c3a</plasmid>
    </source>
</reference>
<evidence type="ECO:0000313" key="1">
    <source>
        <dbReference type="EMBL" id="APO77166.1"/>
    </source>
</evidence>
<dbReference type="AlphaFoldDB" id="A0A1L5PAS3"/>